<reference evidence="2" key="1">
    <citation type="submission" date="2021-02" db="EMBL/GenBank/DDBJ databases">
        <authorList>
            <person name="Syme A R."/>
            <person name="Syme A R."/>
            <person name="Moolhuijzen P."/>
        </authorList>
    </citation>
    <scope>NUCLEOTIDE SEQUENCE</scope>
    <source>
        <strain evidence="2">W1-1</strain>
    </source>
</reference>
<evidence type="ECO:0000313" key="3">
    <source>
        <dbReference type="Proteomes" id="UP000472372"/>
    </source>
</evidence>
<name>A0A6S6WA16_9PLEO</name>
<accession>A0A6S6WA16</accession>
<dbReference type="AlphaFoldDB" id="A0A6S6WA16"/>
<gene>
    <name evidence="2" type="ORF">PTTW11_08655</name>
</gene>
<feature type="compositionally biased region" description="Basic residues" evidence="1">
    <location>
        <begin position="116"/>
        <end position="125"/>
    </location>
</feature>
<feature type="region of interest" description="Disordered" evidence="1">
    <location>
        <begin position="115"/>
        <end position="138"/>
    </location>
</feature>
<dbReference type="Proteomes" id="UP000472372">
    <property type="component" value="Chromosome 8"/>
</dbReference>
<evidence type="ECO:0000313" key="2">
    <source>
        <dbReference type="EMBL" id="CAE7200462.1"/>
    </source>
</evidence>
<protein>
    <submittedName>
        <fullName evidence="2">Uncharacterized protein</fullName>
    </submittedName>
</protein>
<proteinExistence type="predicted"/>
<dbReference type="EMBL" id="HG992984">
    <property type="protein sequence ID" value="CAE7200462.1"/>
    <property type="molecule type" value="Genomic_DNA"/>
</dbReference>
<sequence length="153" mass="17426">MAARAAAALHKFSVHKGPRRRTRLQNGHARAMACFNISKRKSNICPATSFSYCRVRVPIARVGLTPCLPPPCQTALSTQLLRMIGSIKDANISHDDSRHSTCLDRYASRNPAWWGRKGKRKRKGKWHQDRAPNPFHGRTYINLKPRVRVKHHS</sequence>
<organism evidence="2 3">
    <name type="scientific">Pyrenophora teres f. teres</name>
    <dbReference type="NCBI Taxonomy" id="97479"/>
    <lineage>
        <taxon>Eukaryota</taxon>
        <taxon>Fungi</taxon>
        <taxon>Dikarya</taxon>
        <taxon>Ascomycota</taxon>
        <taxon>Pezizomycotina</taxon>
        <taxon>Dothideomycetes</taxon>
        <taxon>Pleosporomycetidae</taxon>
        <taxon>Pleosporales</taxon>
        <taxon>Pleosporineae</taxon>
        <taxon>Pleosporaceae</taxon>
        <taxon>Pyrenophora</taxon>
    </lineage>
</organism>
<evidence type="ECO:0000256" key="1">
    <source>
        <dbReference type="SAM" id="MobiDB-lite"/>
    </source>
</evidence>